<organism evidence="2 3">
    <name type="scientific">Galerina marginata (strain CBS 339.88)</name>
    <dbReference type="NCBI Taxonomy" id="685588"/>
    <lineage>
        <taxon>Eukaryota</taxon>
        <taxon>Fungi</taxon>
        <taxon>Dikarya</taxon>
        <taxon>Basidiomycota</taxon>
        <taxon>Agaricomycotina</taxon>
        <taxon>Agaricomycetes</taxon>
        <taxon>Agaricomycetidae</taxon>
        <taxon>Agaricales</taxon>
        <taxon>Agaricineae</taxon>
        <taxon>Strophariaceae</taxon>
        <taxon>Galerina</taxon>
    </lineage>
</organism>
<evidence type="ECO:0000256" key="1">
    <source>
        <dbReference type="SAM" id="SignalP"/>
    </source>
</evidence>
<keyword evidence="3" id="KW-1185">Reference proteome</keyword>
<dbReference type="HOGENOM" id="CLU_866114_0_0_1"/>
<evidence type="ECO:0000313" key="2">
    <source>
        <dbReference type="EMBL" id="KDR70971.1"/>
    </source>
</evidence>
<feature type="chain" id="PRO_5001648988" description="Hydrophobin" evidence="1">
    <location>
        <begin position="21"/>
        <end position="321"/>
    </location>
</feature>
<sequence>MKFSVTSFTIAFAFFAQTLATPSPQVSSIVIHCDTPLAQSDSSAVAQSLQRPAEPTPFSVFNFRVNPAAGQVIWIFGIRSPESTITMKLVVTSSGLTFVFFIQALASPAPQATPIVIHCGTTALKLAPPTFSISIPYVRGFLSAHDNEADILIVFYSIGPPDFNCCGPISLTTGGVMRLVSCNSTIVIQGSITARILQKQDIPRQNNAFPVGEIAIGILGPFLRFHLRYPKSISISQSARPDMKFSLAMVALTTSLTFLLQASATPTPQGGHPIFHFVKLNITPSKSQGPSCPIGATCCAPFIPGIGGLCNTGPGPCPQAL</sequence>
<reference evidence="3" key="1">
    <citation type="journal article" date="2014" name="Proc. Natl. Acad. Sci. U.S.A.">
        <title>Extensive sampling of basidiomycete genomes demonstrates inadequacy of the white-rot/brown-rot paradigm for wood decay fungi.</title>
        <authorList>
            <person name="Riley R."/>
            <person name="Salamov A.A."/>
            <person name="Brown D.W."/>
            <person name="Nagy L.G."/>
            <person name="Floudas D."/>
            <person name="Held B.W."/>
            <person name="Levasseur A."/>
            <person name="Lombard V."/>
            <person name="Morin E."/>
            <person name="Otillar R."/>
            <person name="Lindquist E.A."/>
            <person name="Sun H."/>
            <person name="LaButti K.M."/>
            <person name="Schmutz J."/>
            <person name="Jabbour D."/>
            <person name="Luo H."/>
            <person name="Baker S.E."/>
            <person name="Pisabarro A.G."/>
            <person name="Walton J.D."/>
            <person name="Blanchette R.A."/>
            <person name="Henrissat B."/>
            <person name="Martin F."/>
            <person name="Cullen D."/>
            <person name="Hibbett D.S."/>
            <person name="Grigoriev I.V."/>
        </authorList>
    </citation>
    <scope>NUCLEOTIDE SEQUENCE [LARGE SCALE GENOMIC DNA]</scope>
    <source>
        <strain evidence="3">CBS 339.88</strain>
    </source>
</reference>
<evidence type="ECO:0000313" key="3">
    <source>
        <dbReference type="Proteomes" id="UP000027222"/>
    </source>
</evidence>
<dbReference type="Proteomes" id="UP000027222">
    <property type="component" value="Unassembled WGS sequence"/>
</dbReference>
<accession>A0A067SJC5</accession>
<dbReference type="AlphaFoldDB" id="A0A067SJC5"/>
<name>A0A067SJC5_GALM3</name>
<feature type="signal peptide" evidence="1">
    <location>
        <begin position="1"/>
        <end position="20"/>
    </location>
</feature>
<dbReference type="EMBL" id="KL142395">
    <property type="protein sequence ID" value="KDR70971.1"/>
    <property type="molecule type" value="Genomic_DNA"/>
</dbReference>
<protein>
    <recommendedName>
        <fullName evidence="4">Hydrophobin</fullName>
    </recommendedName>
</protein>
<gene>
    <name evidence="2" type="ORF">GALMADRAFT_282093</name>
</gene>
<keyword evidence="1" id="KW-0732">Signal</keyword>
<proteinExistence type="predicted"/>
<evidence type="ECO:0008006" key="4">
    <source>
        <dbReference type="Google" id="ProtNLM"/>
    </source>
</evidence>